<gene>
    <name evidence="1" type="ORF">P7K49_029514</name>
</gene>
<organism evidence="1 2">
    <name type="scientific">Saguinus oedipus</name>
    <name type="common">Cotton-top tamarin</name>
    <name type="synonym">Oedipomidas oedipus</name>
    <dbReference type="NCBI Taxonomy" id="9490"/>
    <lineage>
        <taxon>Eukaryota</taxon>
        <taxon>Metazoa</taxon>
        <taxon>Chordata</taxon>
        <taxon>Craniata</taxon>
        <taxon>Vertebrata</taxon>
        <taxon>Euteleostomi</taxon>
        <taxon>Mammalia</taxon>
        <taxon>Eutheria</taxon>
        <taxon>Euarchontoglires</taxon>
        <taxon>Primates</taxon>
        <taxon>Haplorrhini</taxon>
        <taxon>Platyrrhini</taxon>
        <taxon>Cebidae</taxon>
        <taxon>Callitrichinae</taxon>
        <taxon>Saguinus</taxon>
    </lineage>
</organism>
<dbReference type="EMBL" id="JASSZA010000015">
    <property type="protein sequence ID" value="KAK2092985.1"/>
    <property type="molecule type" value="Genomic_DNA"/>
</dbReference>
<sequence>MAASEVSLPKRRCTHPSSLVGRLRFGLQGVPCSKASTYRERLPLKRLQDEVADHPSIIHVHARPTGVEDSGHSHFHTFLEQREEE</sequence>
<accession>A0ABQ9U874</accession>
<evidence type="ECO:0000313" key="1">
    <source>
        <dbReference type="EMBL" id="KAK2092985.1"/>
    </source>
</evidence>
<comment type="caution">
    <text evidence="1">The sequence shown here is derived from an EMBL/GenBank/DDBJ whole genome shotgun (WGS) entry which is preliminary data.</text>
</comment>
<protein>
    <submittedName>
        <fullName evidence="1">Uncharacterized protein</fullName>
    </submittedName>
</protein>
<dbReference type="Proteomes" id="UP001266305">
    <property type="component" value="Unassembled WGS sequence"/>
</dbReference>
<feature type="non-terminal residue" evidence="1">
    <location>
        <position position="85"/>
    </location>
</feature>
<proteinExistence type="predicted"/>
<keyword evidence="2" id="KW-1185">Reference proteome</keyword>
<evidence type="ECO:0000313" key="2">
    <source>
        <dbReference type="Proteomes" id="UP001266305"/>
    </source>
</evidence>
<name>A0ABQ9U874_SAGOE</name>
<reference evidence="1 2" key="1">
    <citation type="submission" date="2023-05" db="EMBL/GenBank/DDBJ databases">
        <title>B98-5 Cell Line De Novo Hybrid Assembly: An Optical Mapping Approach.</title>
        <authorList>
            <person name="Kananen K."/>
            <person name="Auerbach J.A."/>
            <person name="Kautto E."/>
            <person name="Blachly J.S."/>
        </authorList>
    </citation>
    <scope>NUCLEOTIDE SEQUENCE [LARGE SCALE GENOMIC DNA]</scope>
    <source>
        <strain evidence="1">B95-8</strain>
        <tissue evidence="1">Cell line</tissue>
    </source>
</reference>